<proteinExistence type="predicted"/>
<organism evidence="1">
    <name type="scientific">Tetraselmis sp. GSL018</name>
    <dbReference type="NCBI Taxonomy" id="582737"/>
    <lineage>
        <taxon>Eukaryota</taxon>
        <taxon>Viridiplantae</taxon>
        <taxon>Chlorophyta</taxon>
        <taxon>core chlorophytes</taxon>
        <taxon>Chlorodendrophyceae</taxon>
        <taxon>Chlorodendrales</taxon>
        <taxon>Chlorodendraceae</taxon>
        <taxon>Tetraselmis</taxon>
    </lineage>
</organism>
<evidence type="ECO:0000313" key="1">
    <source>
        <dbReference type="EMBL" id="JAC71498.1"/>
    </source>
</evidence>
<dbReference type="AlphaFoldDB" id="A0A061RHQ4"/>
<sequence length="22" mass="2638">MSDICNCPKQKCFSWEGRDIYN</sequence>
<dbReference type="EMBL" id="GBEZ01014585">
    <property type="protein sequence ID" value="JAC71498.1"/>
    <property type="molecule type" value="Transcribed_RNA"/>
</dbReference>
<name>A0A061RHQ4_9CHLO</name>
<protein>
    <submittedName>
        <fullName evidence="1">Uncharacterized protein</fullName>
    </submittedName>
</protein>
<reference evidence="1" key="1">
    <citation type="submission" date="2014-05" db="EMBL/GenBank/DDBJ databases">
        <title>The transcriptome of the halophilic microalga Tetraselmis sp. GSL018 isolated from the Great Salt Lake, Utah.</title>
        <authorList>
            <person name="Jinkerson R.E."/>
            <person name="D'Adamo S."/>
            <person name="Posewitz M.C."/>
        </authorList>
    </citation>
    <scope>NUCLEOTIDE SEQUENCE</scope>
    <source>
        <strain evidence="1">GSL018</strain>
    </source>
</reference>
<gene>
    <name evidence="1" type="ORF">TSPGSL018_1762</name>
</gene>
<accession>A0A061RHQ4</accession>